<dbReference type="AlphaFoldDB" id="Q7XQS7"/>
<dbReference type="InterPro" id="IPR013103">
    <property type="entry name" value="RVT_2"/>
</dbReference>
<evidence type="ECO:0000313" key="3">
    <source>
        <dbReference type="EMBL" id="CAE03001.2"/>
    </source>
</evidence>
<reference evidence="4" key="1">
    <citation type="journal article" date="2005" name="Nature">
        <title>The map-based sequence of the rice genome.</title>
        <authorList>
            <consortium name="International rice genome sequencing project (IRGSP)"/>
            <person name="Matsumoto T."/>
            <person name="Wu J."/>
            <person name="Kanamori H."/>
            <person name="Katayose Y."/>
            <person name="Fujisawa M."/>
            <person name="Namiki N."/>
            <person name="Mizuno H."/>
            <person name="Yamamoto K."/>
            <person name="Antonio B.A."/>
            <person name="Baba T."/>
            <person name="Sakata K."/>
            <person name="Nagamura Y."/>
            <person name="Aoki H."/>
            <person name="Arikawa K."/>
            <person name="Arita K."/>
            <person name="Bito T."/>
            <person name="Chiden Y."/>
            <person name="Fujitsuka N."/>
            <person name="Fukunaka R."/>
            <person name="Hamada M."/>
            <person name="Harada C."/>
            <person name="Hayashi A."/>
            <person name="Hijishita S."/>
            <person name="Honda M."/>
            <person name="Hosokawa S."/>
            <person name="Ichikawa Y."/>
            <person name="Idonuma A."/>
            <person name="Iijima M."/>
            <person name="Ikeda M."/>
            <person name="Ikeno M."/>
            <person name="Ito K."/>
            <person name="Ito S."/>
            <person name="Ito T."/>
            <person name="Ito Y."/>
            <person name="Ito Y."/>
            <person name="Iwabuchi A."/>
            <person name="Kamiya K."/>
            <person name="Karasawa W."/>
            <person name="Kurita K."/>
            <person name="Katagiri S."/>
            <person name="Kikuta A."/>
            <person name="Kobayashi H."/>
            <person name="Kobayashi N."/>
            <person name="Machita K."/>
            <person name="Maehara T."/>
            <person name="Masukawa M."/>
            <person name="Mizubayashi T."/>
            <person name="Mukai Y."/>
            <person name="Nagasaki H."/>
            <person name="Nagata Y."/>
            <person name="Naito S."/>
            <person name="Nakashima M."/>
            <person name="Nakama Y."/>
            <person name="Nakamichi Y."/>
            <person name="Nakamura M."/>
            <person name="Meguro A."/>
            <person name="Negishi M."/>
            <person name="Ohta I."/>
            <person name="Ohta T."/>
            <person name="Okamoto M."/>
            <person name="Ono N."/>
            <person name="Saji S."/>
            <person name="Sakaguchi M."/>
            <person name="Sakai K."/>
            <person name="Shibata M."/>
            <person name="Shimokawa T."/>
            <person name="Song J."/>
            <person name="Takazaki Y."/>
            <person name="Terasawa K."/>
            <person name="Tsugane M."/>
            <person name="Tsuji K."/>
            <person name="Ueda S."/>
            <person name="Waki K."/>
            <person name="Yamagata H."/>
            <person name="Yamamoto M."/>
            <person name="Yamamoto S."/>
            <person name="Yamane H."/>
            <person name="Yoshiki S."/>
            <person name="Yoshihara R."/>
            <person name="Yukawa K."/>
            <person name="Zhong H."/>
            <person name="Yano M."/>
            <person name="Yuan Q."/>
            <person name="Ouyang S."/>
            <person name="Liu J."/>
            <person name="Jones K.M."/>
            <person name="Gansberger K."/>
            <person name="Moffat K."/>
            <person name="Hill J."/>
            <person name="Bera J."/>
            <person name="Fadrosh D."/>
            <person name="Jin S."/>
            <person name="Johri S."/>
            <person name="Kim M."/>
            <person name="Overton L."/>
            <person name="Reardon M."/>
            <person name="Tsitrin T."/>
            <person name="Vuong H."/>
            <person name="Weaver B."/>
            <person name="Ciecko A."/>
            <person name="Tallon L."/>
            <person name="Jackson J."/>
            <person name="Pai G."/>
            <person name="Aken S.V."/>
            <person name="Utterback T."/>
            <person name="Reidmuller S."/>
            <person name="Feldblyum T."/>
            <person name="Hsiao J."/>
            <person name="Zismann V."/>
            <person name="Iobst S."/>
            <person name="de Vazeille A.R."/>
            <person name="Buell C.R."/>
            <person name="Ying K."/>
            <person name="Li Y."/>
            <person name="Lu T."/>
            <person name="Huang Y."/>
            <person name="Zhao Q."/>
            <person name="Feng Q."/>
            <person name="Zhang L."/>
            <person name="Zhu J."/>
            <person name="Weng Q."/>
            <person name="Mu J."/>
            <person name="Lu Y."/>
            <person name="Fan D."/>
            <person name="Liu Y."/>
            <person name="Guan J."/>
            <person name="Zhang Y."/>
            <person name="Yu S."/>
            <person name="Liu X."/>
            <person name="Zhang Y."/>
            <person name="Hong G."/>
            <person name="Han B."/>
            <person name="Choisne N."/>
            <person name="Demange N."/>
            <person name="Orjeda G."/>
            <person name="Samain S."/>
            <person name="Cattolico L."/>
            <person name="Pelletier E."/>
            <person name="Couloux A."/>
            <person name="Segurens B."/>
            <person name="Wincker P."/>
            <person name="D'Hont A."/>
            <person name="Scarpelli C."/>
            <person name="Weissenbach J."/>
            <person name="Salanoubat M."/>
            <person name="Quetier F."/>
            <person name="Yu Y."/>
            <person name="Kim H.R."/>
            <person name="Rambo T."/>
            <person name="Currie J."/>
            <person name="Collura K."/>
            <person name="Luo M."/>
            <person name="Yang T."/>
            <person name="Ammiraju J.S.S."/>
            <person name="Engler F."/>
            <person name="Soderlund C."/>
            <person name="Wing R.A."/>
            <person name="Palmer L.E."/>
            <person name="de la Bastide M."/>
            <person name="Spiegel L."/>
            <person name="Nascimento L."/>
            <person name="Zutavern T."/>
            <person name="O'Shaughnessy A."/>
            <person name="Dike S."/>
            <person name="Dedhia N."/>
            <person name="Preston R."/>
            <person name="Balija V."/>
            <person name="McCombie W.R."/>
            <person name="Chow T."/>
            <person name="Chen H."/>
            <person name="Chung M."/>
            <person name="Chen C."/>
            <person name="Shaw J."/>
            <person name="Wu H."/>
            <person name="Hsiao K."/>
            <person name="Chao Y."/>
            <person name="Chu M."/>
            <person name="Cheng C."/>
            <person name="Hour A."/>
            <person name="Lee P."/>
            <person name="Lin S."/>
            <person name="Lin Y."/>
            <person name="Liou J."/>
            <person name="Liu S."/>
            <person name="Hsing Y."/>
            <person name="Raghuvanshi S."/>
            <person name="Mohanty A."/>
            <person name="Bharti A.K."/>
            <person name="Gaur A."/>
            <person name="Gupta V."/>
            <person name="Kumar D."/>
            <person name="Ravi V."/>
            <person name="Vij S."/>
            <person name="Kapur A."/>
            <person name="Khurana P."/>
            <person name="Khurana P."/>
            <person name="Khurana J.P."/>
            <person name="Tyagi A.K."/>
            <person name="Gaikwad K."/>
            <person name="Singh A."/>
            <person name="Dalal V."/>
            <person name="Srivastava S."/>
            <person name="Dixit A."/>
            <person name="Pal A.K."/>
            <person name="Ghazi I.A."/>
            <person name="Yadav M."/>
            <person name="Pandit A."/>
            <person name="Bhargava A."/>
            <person name="Sureshbabu K."/>
            <person name="Batra K."/>
            <person name="Sharma T.R."/>
            <person name="Mohapatra T."/>
            <person name="Singh N.K."/>
            <person name="Messing J."/>
            <person name="Nelson A.B."/>
            <person name="Fuks G."/>
            <person name="Kavchok S."/>
            <person name="Keizer G."/>
            <person name="Linton E."/>
            <person name="Llaca V."/>
            <person name="Song R."/>
            <person name="Tanyolac B."/>
            <person name="Young S."/>
            <person name="Ho-Il K."/>
            <person name="Hahn J.H."/>
            <person name="Sangsakoo G."/>
            <person name="Vanavichit A."/>
            <person name="de Mattos Luiz.A.T."/>
            <person name="Zimmer P.D."/>
            <person name="Malone G."/>
            <person name="Dellagostin O."/>
            <person name="de Oliveira A.C."/>
            <person name="Bevan M."/>
            <person name="Bancroft I."/>
            <person name="Minx P."/>
            <person name="Cordum H."/>
            <person name="Wilson R."/>
            <person name="Cheng Z."/>
            <person name="Jin W."/>
            <person name="Jiang J."/>
            <person name="Leong S.A."/>
            <person name="Iwama H."/>
            <person name="Gojobori T."/>
            <person name="Itoh T."/>
            <person name="Niimura Y."/>
            <person name="Fujii Y."/>
            <person name="Habara T."/>
            <person name="Sakai H."/>
            <person name="Sato Y."/>
            <person name="Wilson G."/>
            <person name="Kumar K."/>
            <person name="McCouch S."/>
            <person name="Juretic N."/>
            <person name="Hoen D."/>
            <person name="Wright S."/>
            <person name="Bruskiewich R."/>
            <person name="Bureau T."/>
            <person name="Miyao A."/>
            <person name="Hirochika H."/>
            <person name="Nishikawa T."/>
            <person name="Kadowaki K."/>
            <person name="Sugiura M."/>
            <person name="Burr B."/>
            <person name="Sasaki T."/>
        </authorList>
    </citation>
    <scope>NUCLEOTIDE SEQUENCE [LARGE SCALE GENOMIC DNA]</scope>
    <source>
        <strain evidence="4">cv. Nipponbare</strain>
    </source>
</reference>
<dbReference type="InterPro" id="IPR043502">
    <property type="entry name" value="DNA/RNA_pol_sf"/>
</dbReference>
<accession>Q7XQS7</accession>
<gene>
    <name evidence="3" type="primary">OSJNBa0043L09.20</name>
</gene>
<dbReference type="EMBL" id="AL606444">
    <property type="protein sequence ID" value="CAE03001.2"/>
    <property type="molecule type" value="Genomic_DNA"/>
</dbReference>
<proteinExistence type="predicted"/>
<feature type="domain" description="Reverse transcriptase Ty1/copia-type" evidence="2">
    <location>
        <begin position="109"/>
        <end position="203"/>
    </location>
</feature>
<dbReference type="PANTHER" id="PTHR11439:SF467">
    <property type="entry name" value="INTEGRASE CATALYTIC DOMAIN-CONTAINING PROTEIN"/>
    <property type="match status" value="1"/>
</dbReference>
<dbReference type="PANTHER" id="PTHR11439">
    <property type="entry name" value="GAG-POL-RELATED RETROTRANSPOSON"/>
    <property type="match status" value="1"/>
</dbReference>
<name>Q7XQS7_ORYSJ</name>
<feature type="region of interest" description="Disordered" evidence="1">
    <location>
        <begin position="1"/>
        <end position="59"/>
    </location>
</feature>
<evidence type="ECO:0000256" key="1">
    <source>
        <dbReference type="SAM" id="MobiDB-lite"/>
    </source>
</evidence>
<dbReference type="SUPFAM" id="SSF56672">
    <property type="entry name" value="DNA/RNA polymerases"/>
    <property type="match status" value="1"/>
</dbReference>
<organism evidence="3 4">
    <name type="scientific">Oryza sativa subsp. japonica</name>
    <name type="common">Rice</name>
    <dbReference type="NCBI Taxonomy" id="39947"/>
    <lineage>
        <taxon>Eukaryota</taxon>
        <taxon>Viridiplantae</taxon>
        <taxon>Streptophyta</taxon>
        <taxon>Embryophyta</taxon>
        <taxon>Tracheophyta</taxon>
        <taxon>Spermatophyta</taxon>
        <taxon>Magnoliopsida</taxon>
        <taxon>Liliopsida</taxon>
        <taxon>Poales</taxon>
        <taxon>Poaceae</taxon>
        <taxon>BOP clade</taxon>
        <taxon>Oryzoideae</taxon>
        <taxon>Oryzeae</taxon>
        <taxon>Oryzinae</taxon>
        <taxon>Oryza</taxon>
        <taxon>Oryza sativa</taxon>
    </lineage>
</organism>
<dbReference type="Proteomes" id="UP000000763">
    <property type="component" value="Chromosome 4"/>
</dbReference>
<dbReference type="Pfam" id="PF07727">
    <property type="entry name" value="RVT_2"/>
    <property type="match status" value="2"/>
</dbReference>
<protein>
    <submittedName>
        <fullName evidence="3">OSJNBa0043L09.20 protein</fullName>
    </submittedName>
</protein>
<feature type="domain" description="Reverse transcriptase Ty1/copia-type" evidence="2">
    <location>
        <begin position="205"/>
        <end position="267"/>
    </location>
</feature>
<feature type="compositionally biased region" description="Polar residues" evidence="1">
    <location>
        <begin position="24"/>
        <end position="46"/>
    </location>
</feature>
<reference evidence="4" key="2">
    <citation type="journal article" date="2008" name="Nucleic Acids Res.">
        <title>The rice annotation project database (RAP-DB): 2008 update.</title>
        <authorList>
            <consortium name="The rice annotation project (RAP)"/>
        </authorList>
    </citation>
    <scope>GENOME REANNOTATION</scope>
    <source>
        <strain evidence="4">cv. Nipponbare</strain>
    </source>
</reference>
<evidence type="ECO:0000313" key="4">
    <source>
        <dbReference type="Proteomes" id="UP000000763"/>
    </source>
</evidence>
<dbReference type="CDD" id="cd09272">
    <property type="entry name" value="RNase_HI_RT_Ty1"/>
    <property type="match status" value="1"/>
</dbReference>
<sequence>MNESEEPVIQDSTEMVATPEEELQQPQIDNVPVQETHQEPQVQDVPNVQAPRRSERVRRSAIRDDYKVYNIEESHMEDDPTSYEEAMRSARSSEWLEAMKDEMKSMKLNDVWDLEEIPKGAKTVGCKWVYKTKYDSRGNIEKFKARLVAKGFTQREGIDYNETFSPVSCKDSFRIIMALVAHYDLELHQMDVKTAFLNGDLEEKETKKFLSSNFDMKDLGEASYVLGIEIHRDRTKYALGLSQKTYIEKVLKKFNMYRCSATPAPIMKGEKYGASQCPRNQYELNEMKTKPYASAVGSLQYAQVCTRPDLAFVTGLLGRFQSNPGLEHWKLVKKVLRYLQGTKGLMLSYRRSESLQIVGYSDSDFAKDNTKSTSGYVFTLAGGAISWKSSKQTITAGSTMYAEFIACYEATGQVNWLKKFIPGLKVVDSIEKPLKLYCDNEPAVMYAHNNQSSGAAKHIDIKYYVVKDKVQDQTISLEHIKTERMLADPLTKGLPPNVFKEHIAGMGLREAL</sequence>
<evidence type="ECO:0000259" key="2">
    <source>
        <dbReference type="Pfam" id="PF07727"/>
    </source>
</evidence>